<dbReference type="Proteomes" id="UP001459277">
    <property type="component" value="Unassembled WGS sequence"/>
</dbReference>
<reference evidence="2 3" key="1">
    <citation type="submission" date="2024-01" db="EMBL/GenBank/DDBJ databases">
        <title>A telomere-to-telomere, gap-free genome of sweet tea (Lithocarpus litseifolius).</title>
        <authorList>
            <person name="Zhou J."/>
        </authorList>
    </citation>
    <scope>NUCLEOTIDE SEQUENCE [LARGE SCALE GENOMIC DNA]</scope>
    <source>
        <strain evidence="2">Zhou-2022a</strain>
        <tissue evidence="2">Leaf</tissue>
    </source>
</reference>
<feature type="compositionally biased region" description="Basic and acidic residues" evidence="1">
    <location>
        <begin position="480"/>
        <end position="494"/>
    </location>
</feature>
<keyword evidence="3" id="KW-1185">Reference proteome</keyword>
<organism evidence="2 3">
    <name type="scientific">Lithocarpus litseifolius</name>
    <dbReference type="NCBI Taxonomy" id="425828"/>
    <lineage>
        <taxon>Eukaryota</taxon>
        <taxon>Viridiplantae</taxon>
        <taxon>Streptophyta</taxon>
        <taxon>Embryophyta</taxon>
        <taxon>Tracheophyta</taxon>
        <taxon>Spermatophyta</taxon>
        <taxon>Magnoliopsida</taxon>
        <taxon>eudicotyledons</taxon>
        <taxon>Gunneridae</taxon>
        <taxon>Pentapetalae</taxon>
        <taxon>rosids</taxon>
        <taxon>fabids</taxon>
        <taxon>Fagales</taxon>
        <taxon>Fagaceae</taxon>
        <taxon>Lithocarpus</taxon>
    </lineage>
</organism>
<name>A0AAW2CMZ4_9ROSI</name>
<evidence type="ECO:0000313" key="2">
    <source>
        <dbReference type="EMBL" id="KAK9999178.1"/>
    </source>
</evidence>
<feature type="region of interest" description="Disordered" evidence="1">
    <location>
        <begin position="456"/>
        <end position="494"/>
    </location>
</feature>
<dbReference type="AlphaFoldDB" id="A0AAW2CMZ4"/>
<sequence>MNHPRTSHSPRLGPVDALHELSVSDLSCPPGELFDFPECAPDDVSLEARVRLMLTASCLLTFYAAPGFLLPGPIPGETLVTAAIPDGIPKKSEASQASHSSTTEDNSDSEDGFEAFGQDSSIEDLTLDPVPQPSEAQDEMGIQRKARSSLLELIESQPGRADPPKTAQAKPPSLPPVVPPPTQALGLHPAELKRKRESKGKEPMEAVQASFRTEEMVNYCHRQMKEEEAKRHDADDRLKAAEESLQDTKRKLTEEERGKKSATAALENAERQAESQRLLLRRAEDDLAASKAQVLALQKKLAEAEAAREEAEKARDQAEQEGYDVGVAETEEALRAVVSGVCRTYCRQVWLEALNQAGVEASSALRKAESVYYPAAIRPSLPSLLQTGPVPVKAEAGEVKATKASAPSEEGSEPERVIESGPSMKASDPPIVIPDDIIEKDAGKGLELVLVSHPLPAPNEQVGKEQEASDAAGAQVDPPPPKEKIVIKKKQDLV</sequence>
<feature type="compositionally biased region" description="Basic and acidic residues" evidence="1">
    <location>
        <begin position="223"/>
        <end position="259"/>
    </location>
</feature>
<comment type="caution">
    <text evidence="2">The sequence shown here is derived from an EMBL/GenBank/DDBJ whole genome shotgun (WGS) entry which is preliminary data.</text>
</comment>
<feature type="region of interest" description="Disordered" evidence="1">
    <location>
        <begin position="90"/>
        <end position="141"/>
    </location>
</feature>
<feature type="region of interest" description="Disordered" evidence="1">
    <location>
        <begin position="223"/>
        <end position="269"/>
    </location>
</feature>
<feature type="region of interest" description="Disordered" evidence="1">
    <location>
        <begin position="157"/>
        <end position="210"/>
    </location>
</feature>
<feature type="region of interest" description="Disordered" evidence="1">
    <location>
        <begin position="396"/>
        <end position="431"/>
    </location>
</feature>
<evidence type="ECO:0000256" key="1">
    <source>
        <dbReference type="SAM" id="MobiDB-lite"/>
    </source>
</evidence>
<evidence type="ECO:0000313" key="3">
    <source>
        <dbReference type="Proteomes" id="UP001459277"/>
    </source>
</evidence>
<feature type="compositionally biased region" description="Pro residues" evidence="1">
    <location>
        <begin position="172"/>
        <end position="182"/>
    </location>
</feature>
<protein>
    <submittedName>
        <fullName evidence="2">Uncharacterized protein</fullName>
    </submittedName>
</protein>
<feature type="compositionally biased region" description="Basic and acidic residues" evidence="1">
    <location>
        <begin position="190"/>
        <end position="204"/>
    </location>
</feature>
<dbReference type="EMBL" id="JAZDWU010000006">
    <property type="protein sequence ID" value="KAK9999178.1"/>
    <property type="molecule type" value="Genomic_DNA"/>
</dbReference>
<proteinExistence type="predicted"/>
<gene>
    <name evidence="2" type="ORF">SO802_018781</name>
</gene>
<accession>A0AAW2CMZ4</accession>